<dbReference type="SUPFAM" id="SSF74853">
    <property type="entry name" value="Lamin A/C globular tail domain"/>
    <property type="match status" value="1"/>
</dbReference>
<reference evidence="3 4" key="1">
    <citation type="submission" date="2018-05" db="EMBL/GenBank/DDBJ databases">
        <title>Genomic Encyclopedia of Archaeal and Bacterial Type Strains, Phase II (KMG-II): from individual species to whole genera.</title>
        <authorList>
            <person name="Goeker M."/>
        </authorList>
    </citation>
    <scope>NUCLEOTIDE SEQUENCE [LARGE SCALE GENOMIC DNA]</scope>
    <source>
        <strain evidence="3 4">DSM 45184</strain>
    </source>
</reference>
<dbReference type="AlphaFoldDB" id="A0A316FPP4"/>
<comment type="caution">
    <text evidence="3">The sequence shown here is derived from an EMBL/GenBank/DDBJ whole genome shotgun (WGS) entry which is preliminary data.</text>
</comment>
<dbReference type="Gene3D" id="2.60.40.1260">
    <property type="entry name" value="Lamin Tail domain"/>
    <property type="match status" value="1"/>
</dbReference>
<keyword evidence="4" id="KW-1185">Reference proteome</keyword>
<dbReference type="RefSeq" id="WP_239170428.1">
    <property type="nucleotide sequence ID" value="NZ_BONA01000072.1"/>
</dbReference>
<evidence type="ECO:0000256" key="1">
    <source>
        <dbReference type="SAM" id="MobiDB-lite"/>
    </source>
</evidence>
<sequence length="208" mass="22115">MPAASTPESRKRWRWIALTGTALIVTAAGITMASAATSSVPNVRFTKVYYNSPGTDNRSNTSLNAEYAQVTNKGKTTITLTGWTIRDEAGHVYKLSGTLPAGHSRIVHTGKGTDGRPNGHRYWQSGNYVWNNTGDTATLRTNKNVVVHTCKWGSSGSYTTCTAPAPVTSTRAASPSPSKSAIPSMPPSNSPSTGPVLTPPSLPPIEWE</sequence>
<dbReference type="InterPro" id="IPR036415">
    <property type="entry name" value="Lamin_tail_dom_sf"/>
</dbReference>
<dbReference type="PROSITE" id="PS51841">
    <property type="entry name" value="LTD"/>
    <property type="match status" value="1"/>
</dbReference>
<gene>
    <name evidence="3" type="ORF">BC793_11977</name>
</gene>
<evidence type="ECO:0000313" key="4">
    <source>
        <dbReference type="Proteomes" id="UP000245697"/>
    </source>
</evidence>
<name>A0A316FPP4_9ACTN</name>
<organism evidence="3 4">
    <name type="scientific">Actinoplanes xinjiangensis</name>
    <dbReference type="NCBI Taxonomy" id="512350"/>
    <lineage>
        <taxon>Bacteria</taxon>
        <taxon>Bacillati</taxon>
        <taxon>Actinomycetota</taxon>
        <taxon>Actinomycetes</taxon>
        <taxon>Micromonosporales</taxon>
        <taxon>Micromonosporaceae</taxon>
        <taxon>Actinoplanes</taxon>
    </lineage>
</organism>
<proteinExistence type="predicted"/>
<feature type="compositionally biased region" description="Pro residues" evidence="1">
    <location>
        <begin position="197"/>
        <end position="208"/>
    </location>
</feature>
<dbReference type="EMBL" id="QGGR01000019">
    <property type="protein sequence ID" value="PWK40469.1"/>
    <property type="molecule type" value="Genomic_DNA"/>
</dbReference>
<protein>
    <submittedName>
        <fullName evidence="3">Lamin tail-like protein</fullName>
    </submittedName>
</protein>
<evidence type="ECO:0000259" key="2">
    <source>
        <dbReference type="PROSITE" id="PS51841"/>
    </source>
</evidence>
<dbReference type="Pfam" id="PF00932">
    <property type="entry name" value="LTD"/>
    <property type="match status" value="1"/>
</dbReference>
<evidence type="ECO:0000313" key="3">
    <source>
        <dbReference type="EMBL" id="PWK40469.1"/>
    </source>
</evidence>
<feature type="region of interest" description="Disordered" evidence="1">
    <location>
        <begin position="167"/>
        <end position="208"/>
    </location>
</feature>
<accession>A0A316FPP4</accession>
<feature type="compositionally biased region" description="Low complexity" evidence="1">
    <location>
        <begin position="167"/>
        <end position="183"/>
    </location>
</feature>
<dbReference type="InterPro" id="IPR001322">
    <property type="entry name" value="Lamin_tail_dom"/>
</dbReference>
<dbReference type="Proteomes" id="UP000245697">
    <property type="component" value="Unassembled WGS sequence"/>
</dbReference>
<feature type="domain" description="LTD" evidence="2">
    <location>
        <begin position="28"/>
        <end position="171"/>
    </location>
</feature>